<feature type="region of interest" description="Disordered" evidence="1">
    <location>
        <begin position="19"/>
        <end position="70"/>
    </location>
</feature>
<reference evidence="3" key="1">
    <citation type="journal article" date="2014" name="Proc. Natl. Acad. Sci. U.S.A.">
        <title>Extensive sampling of basidiomycete genomes demonstrates inadequacy of the white-rot/brown-rot paradigm for wood decay fungi.</title>
        <authorList>
            <person name="Riley R."/>
            <person name="Salamov A.A."/>
            <person name="Brown D.W."/>
            <person name="Nagy L.G."/>
            <person name="Floudas D."/>
            <person name="Held B.W."/>
            <person name="Levasseur A."/>
            <person name="Lombard V."/>
            <person name="Morin E."/>
            <person name="Otillar R."/>
            <person name="Lindquist E.A."/>
            <person name="Sun H."/>
            <person name="LaButti K.M."/>
            <person name="Schmutz J."/>
            <person name="Jabbour D."/>
            <person name="Luo H."/>
            <person name="Baker S.E."/>
            <person name="Pisabarro A.G."/>
            <person name="Walton J.D."/>
            <person name="Blanchette R.A."/>
            <person name="Henrissat B."/>
            <person name="Martin F."/>
            <person name="Cullen D."/>
            <person name="Hibbett D.S."/>
            <person name="Grigoriev I.V."/>
        </authorList>
    </citation>
    <scope>NUCLEOTIDE SEQUENCE [LARGE SCALE GENOMIC DNA]</scope>
    <source>
        <strain evidence="3">CBS 339.88</strain>
    </source>
</reference>
<sequence length="70" mass="7590">MDLSVLTAVAVDDHSRALARPLQPTCKRPRKPASPVPGHRQPAPPHRDPPRTVSPAFSTLTLLTHHGPHP</sequence>
<dbReference type="Proteomes" id="UP000027222">
    <property type="component" value="Unassembled WGS sequence"/>
</dbReference>
<name>A0A067SCU0_GALM3</name>
<dbReference type="AlphaFoldDB" id="A0A067SCU0"/>
<dbReference type="EMBL" id="KL142406">
    <property type="protein sequence ID" value="KDR68711.1"/>
    <property type="molecule type" value="Genomic_DNA"/>
</dbReference>
<evidence type="ECO:0000313" key="3">
    <source>
        <dbReference type="Proteomes" id="UP000027222"/>
    </source>
</evidence>
<keyword evidence="3" id="KW-1185">Reference proteome</keyword>
<proteinExistence type="predicted"/>
<dbReference type="HOGENOM" id="CLU_2757953_0_0_1"/>
<organism evidence="2 3">
    <name type="scientific">Galerina marginata (strain CBS 339.88)</name>
    <dbReference type="NCBI Taxonomy" id="685588"/>
    <lineage>
        <taxon>Eukaryota</taxon>
        <taxon>Fungi</taxon>
        <taxon>Dikarya</taxon>
        <taxon>Basidiomycota</taxon>
        <taxon>Agaricomycotina</taxon>
        <taxon>Agaricomycetes</taxon>
        <taxon>Agaricomycetidae</taxon>
        <taxon>Agaricales</taxon>
        <taxon>Agaricineae</taxon>
        <taxon>Strophariaceae</taxon>
        <taxon>Galerina</taxon>
    </lineage>
</organism>
<protein>
    <submittedName>
        <fullName evidence="2">Uncharacterized protein</fullName>
    </submittedName>
</protein>
<accession>A0A067SCU0</accession>
<evidence type="ECO:0000256" key="1">
    <source>
        <dbReference type="SAM" id="MobiDB-lite"/>
    </source>
</evidence>
<gene>
    <name evidence="2" type="ORF">GALMADRAFT_272336</name>
</gene>
<evidence type="ECO:0000313" key="2">
    <source>
        <dbReference type="EMBL" id="KDR68711.1"/>
    </source>
</evidence>